<dbReference type="SUPFAM" id="SSF160909">
    <property type="entry name" value="ATP12-like"/>
    <property type="match status" value="1"/>
</dbReference>
<dbReference type="Proteomes" id="UP000009881">
    <property type="component" value="Unassembled WGS sequence"/>
</dbReference>
<keyword evidence="3" id="KW-0143">Chaperone</keyword>
<name>K9GWZ5_9PROT</name>
<dbReference type="PANTHER" id="PTHR21013:SF10">
    <property type="entry name" value="ATP SYNTHASE MITOCHONDRIAL F1 COMPLEX ASSEMBLY FACTOR 2"/>
    <property type="match status" value="1"/>
</dbReference>
<dbReference type="RefSeq" id="WP_009541239.1">
    <property type="nucleotide sequence ID" value="NZ_ANHY01000013.1"/>
</dbReference>
<dbReference type="eggNOG" id="COG5387">
    <property type="taxonomic scope" value="Bacteria"/>
</dbReference>
<evidence type="ECO:0000313" key="5">
    <source>
        <dbReference type="Proteomes" id="UP000009881"/>
    </source>
</evidence>
<evidence type="ECO:0000256" key="3">
    <source>
        <dbReference type="ARBA" id="ARBA00023186"/>
    </source>
</evidence>
<dbReference type="InterPro" id="IPR023335">
    <property type="entry name" value="ATP12_ortho_dom_sf"/>
</dbReference>
<keyword evidence="2" id="KW-0809">Transit peptide</keyword>
<dbReference type="EMBL" id="ANHY01000013">
    <property type="protein sequence ID" value="EKV29274.1"/>
    <property type="molecule type" value="Genomic_DNA"/>
</dbReference>
<evidence type="ECO:0000313" key="4">
    <source>
        <dbReference type="EMBL" id="EKV29274.1"/>
    </source>
</evidence>
<protein>
    <submittedName>
        <fullName evidence="4">Chaperone protein</fullName>
    </submittedName>
</protein>
<comment type="caution">
    <text evidence="4">The sequence shown here is derived from an EMBL/GenBank/DDBJ whole genome shotgun (WGS) entry which is preliminary data.</text>
</comment>
<dbReference type="Pfam" id="PF07542">
    <property type="entry name" value="ATP12"/>
    <property type="match status" value="1"/>
</dbReference>
<dbReference type="STRING" id="1238182.C882_0581"/>
<accession>K9GWZ5</accession>
<comment type="similarity">
    <text evidence="1">Belongs to the ATP12 family.</text>
</comment>
<dbReference type="AlphaFoldDB" id="K9GWZ5"/>
<gene>
    <name evidence="4" type="ORF">C882_0581</name>
</gene>
<keyword evidence="5" id="KW-1185">Reference proteome</keyword>
<evidence type="ECO:0000256" key="1">
    <source>
        <dbReference type="ARBA" id="ARBA00008231"/>
    </source>
</evidence>
<proteinExistence type="inferred from homology"/>
<evidence type="ECO:0000256" key="2">
    <source>
        <dbReference type="ARBA" id="ARBA00022946"/>
    </source>
</evidence>
<dbReference type="Gene3D" id="3.30.2180.10">
    <property type="entry name" value="ATP12-like"/>
    <property type="match status" value="1"/>
</dbReference>
<dbReference type="GO" id="GO:0043461">
    <property type="term" value="P:proton-transporting ATP synthase complex assembly"/>
    <property type="evidence" value="ECO:0007669"/>
    <property type="project" value="InterPro"/>
</dbReference>
<dbReference type="InterPro" id="IPR011419">
    <property type="entry name" value="ATP12_ATP_synth-F1-assembly"/>
</dbReference>
<dbReference type="PANTHER" id="PTHR21013">
    <property type="entry name" value="ATP SYNTHASE MITOCHONDRIAL F1 COMPLEX ASSEMBLY FACTOR 2/ATP12 PROTEIN, MITOCHONDRIAL PRECURSOR"/>
    <property type="match status" value="1"/>
</dbReference>
<reference evidence="4 5" key="1">
    <citation type="journal article" date="2013" name="Genome Announc.">
        <title>Draft Genome Sequence of an Alphaproteobacterium, Caenispirillum salinarum AK4(T), Isolated from a Solar Saltern.</title>
        <authorList>
            <person name="Khatri I."/>
            <person name="Singh A."/>
            <person name="Korpole S."/>
            <person name="Pinnaka A.K."/>
            <person name="Subramanian S."/>
        </authorList>
    </citation>
    <scope>NUCLEOTIDE SEQUENCE [LARGE SCALE GENOMIC DNA]</scope>
    <source>
        <strain evidence="4 5">AK4</strain>
    </source>
</reference>
<dbReference type="Gene3D" id="1.10.3580.10">
    <property type="entry name" value="ATP12 ATPase"/>
    <property type="match status" value="1"/>
</dbReference>
<sequence>MSSLVNRPMKRFYKTAEAVPAEGGLHAVHLDGRPVRTPSKAALAVPFPALAEAIAAEWNEQGETLVLDNMPLTQLANSAIDRVAPLRDTMIEEVLRFAETELLCYRVAEAEDAALAARQASTWQPLLDWARQRYDAALCHTAGLMPVDQPPEALRALRAAVADLDDWRLTALQAAAAPLGSLVLALALLEGRLDAEAAYRAAYLDELFQMEHWGADAEAQARLERQRKDIADAARFLALLGS</sequence>
<organism evidence="4 5">
    <name type="scientific">Caenispirillum salinarum AK4</name>
    <dbReference type="NCBI Taxonomy" id="1238182"/>
    <lineage>
        <taxon>Bacteria</taxon>
        <taxon>Pseudomonadati</taxon>
        <taxon>Pseudomonadota</taxon>
        <taxon>Alphaproteobacteria</taxon>
        <taxon>Rhodospirillales</taxon>
        <taxon>Novispirillaceae</taxon>
        <taxon>Caenispirillum</taxon>
    </lineage>
</organism>
<dbReference type="InterPro" id="IPR042272">
    <property type="entry name" value="ATP12_ATP_synth-F1-assembly_N"/>
</dbReference>